<evidence type="ECO:0000256" key="7">
    <source>
        <dbReference type="ARBA" id="ARBA00022777"/>
    </source>
</evidence>
<organism evidence="9 10">
    <name type="scientific">Fusobacterium mortiferum</name>
    <dbReference type="NCBI Taxonomy" id="850"/>
    <lineage>
        <taxon>Bacteria</taxon>
        <taxon>Fusobacteriati</taxon>
        <taxon>Fusobacteriota</taxon>
        <taxon>Fusobacteriia</taxon>
        <taxon>Fusobacteriales</taxon>
        <taxon>Fusobacteriaceae</taxon>
        <taxon>Fusobacterium</taxon>
    </lineage>
</organism>
<evidence type="ECO:0000259" key="8">
    <source>
        <dbReference type="PROSITE" id="PS51096"/>
    </source>
</evidence>
<keyword evidence="7" id="KW-0418">Kinase</keyword>
<protein>
    <submittedName>
        <fullName evidence="9">PTS sugar transporter subunit IIA</fullName>
    </submittedName>
</protein>
<dbReference type="EMBL" id="QRHL01000003">
    <property type="protein sequence ID" value="RHF73948.1"/>
    <property type="molecule type" value="Genomic_DNA"/>
</dbReference>
<dbReference type="CDD" id="cd00006">
    <property type="entry name" value="PTS_IIA_man"/>
    <property type="match status" value="1"/>
</dbReference>
<evidence type="ECO:0000256" key="3">
    <source>
        <dbReference type="ARBA" id="ARBA00022490"/>
    </source>
</evidence>
<comment type="caution">
    <text evidence="9">The sequence shown here is derived from an EMBL/GenBank/DDBJ whole genome shotgun (WGS) entry which is preliminary data.</text>
</comment>
<feature type="domain" description="PTS EIIA type-4" evidence="8">
    <location>
        <begin position="1"/>
        <end position="123"/>
    </location>
</feature>
<evidence type="ECO:0000256" key="6">
    <source>
        <dbReference type="ARBA" id="ARBA00022683"/>
    </source>
</evidence>
<keyword evidence="2" id="KW-0813">Transport</keyword>
<evidence type="ECO:0000313" key="10">
    <source>
        <dbReference type="Proteomes" id="UP000284676"/>
    </source>
</evidence>
<gene>
    <name evidence="9" type="ORF">DW663_03940</name>
</gene>
<dbReference type="RefSeq" id="WP_005883596.1">
    <property type="nucleotide sequence ID" value="NZ_CABMMQ010000001.1"/>
</dbReference>
<evidence type="ECO:0000256" key="1">
    <source>
        <dbReference type="ARBA" id="ARBA00004496"/>
    </source>
</evidence>
<name>A0A414PZG4_FUSMR</name>
<dbReference type="AlphaFoldDB" id="A0A414PZG4"/>
<comment type="subcellular location">
    <subcellularLocation>
        <location evidence="1">Cytoplasm</location>
    </subcellularLocation>
</comment>
<dbReference type="InterPro" id="IPR036662">
    <property type="entry name" value="PTS_EIIA_man-typ_sf"/>
</dbReference>
<reference evidence="9 10" key="1">
    <citation type="submission" date="2018-08" db="EMBL/GenBank/DDBJ databases">
        <title>A genome reference for cultivated species of the human gut microbiota.</title>
        <authorList>
            <person name="Zou Y."/>
            <person name="Xue W."/>
            <person name="Luo G."/>
        </authorList>
    </citation>
    <scope>NUCLEOTIDE SEQUENCE [LARGE SCALE GENOMIC DNA]</scope>
    <source>
        <strain evidence="9 10">AM25-1</strain>
    </source>
</reference>
<dbReference type="Pfam" id="PF03610">
    <property type="entry name" value="EIIA-man"/>
    <property type="match status" value="1"/>
</dbReference>
<keyword evidence="5" id="KW-0808">Transferase</keyword>
<dbReference type="GeneID" id="62762804"/>
<dbReference type="SUPFAM" id="SSF53062">
    <property type="entry name" value="PTS system fructose IIA component-like"/>
    <property type="match status" value="1"/>
</dbReference>
<accession>A0A414PZG4</accession>
<keyword evidence="4 9" id="KW-0762">Sugar transport</keyword>
<dbReference type="GO" id="GO:0005737">
    <property type="term" value="C:cytoplasm"/>
    <property type="evidence" value="ECO:0007669"/>
    <property type="project" value="UniProtKB-SubCell"/>
</dbReference>
<keyword evidence="6" id="KW-0598">Phosphotransferase system</keyword>
<dbReference type="InterPro" id="IPR004701">
    <property type="entry name" value="PTS_EIIA_man-typ"/>
</dbReference>
<dbReference type="Gene3D" id="3.40.50.510">
    <property type="entry name" value="Phosphotransferase system, mannose-type IIA component"/>
    <property type="match status" value="1"/>
</dbReference>
<evidence type="ECO:0000256" key="4">
    <source>
        <dbReference type="ARBA" id="ARBA00022597"/>
    </source>
</evidence>
<evidence type="ECO:0000313" key="9">
    <source>
        <dbReference type="EMBL" id="RHF73948.1"/>
    </source>
</evidence>
<dbReference type="GO" id="GO:0009401">
    <property type="term" value="P:phosphoenolpyruvate-dependent sugar phosphotransferase system"/>
    <property type="evidence" value="ECO:0007669"/>
    <property type="project" value="UniProtKB-KW"/>
</dbReference>
<dbReference type="PANTHER" id="PTHR33799:SF1">
    <property type="entry name" value="PTS SYSTEM MANNOSE-SPECIFIC EIIAB COMPONENT-RELATED"/>
    <property type="match status" value="1"/>
</dbReference>
<dbReference type="GO" id="GO:0016020">
    <property type="term" value="C:membrane"/>
    <property type="evidence" value="ECO:0007669"/>
    <property type="project" value="InterPro"/>
</dbReference>
<evidence type="ECO:0000256" key="5">
    <source>
        <dbReference type="ARBA" id="ARBA00022679"/>
    </source>
</evidence>
<keyword evidence="3" id="KW-0963">Cytoplasm</keyword>
<dbReference type="GO" id="GO:0016301">
    <property type="term" value="F:kinase activity"/>
    <property type="evidence" value="ECO:0007669"/>
    <property type="project" value="UniProtKB-KW"/>
</dbReference>
<proteinExistence type="predicted"/>
<dbReference type="PANTHER" id="PTHR33799">
    <property type="entry name" value="PTS PERMEASE-RELATED-RELATED"/>
    <property type="match status" value="1"/>
</dbReference>
<dbReference type="PROSITE" id="PS51096">
    <property type="entry name" value="PTS_EIIA_TYPE_4"/>
    <property type="match status" value="1"/>
</dbReference>
<evidence type="ECO:0000256" key="2">
    <source>
        <dbReference type="ARBA" id="ARBA00022448"/>
    </source>
</evidence>
<dbReference type="InterPro" id="IPR051471">
    <property type="entry name" value="Bacterial_PTS_sugar_comp"/>
</dbReference>
<sequence length="141" mass="15764">MIPIVITGHGQFATSIKETIKYILGEQPNVYFVDFNNGMGNRELEDKLKNLIQELNSKQILFLTDLVGGTPFSTAVLLSEENPEYKIFGGCNMPMIISAIELSEEEDINYIADEILNFAKDNIILFNPIITNTSTDDEDGI</sequence>
<dbReference type="Proteomes" id="UP000284676">
    <property type="component" value="Unassembled WGS sequence"/>
</dbReference>
<dbReference type="InterPro" id="IPR033887">
    <property type="entry name" value="PTS_IIA_man"/>
</dbReference>